<comment type="caution">
    <text evidence="2">The sequence shown here is derived from an EMBL/GenBank/DDBJ whole genome shotgun (WGS) entry which is preliminary data.</text>
</comment>
<protein>
    <submittedName>
        <fullName evidence="2">Uncharacterized protein</fullName>
    </submittedName>
</protein>
<dbReference type="AlphaFoldDB" id="A0A4Q5LVP0"/>
<name>A0A4Q5LVP0_9BACT</name>
<evidence type="ECO:0000313" key="3">
    <source>
        <dbReference type="Proteomes" id="UP000293162"/>
    </source>
</evidence>
<accession>A0A4Q5LVP0</accession>
<gene>
    <name evidence="2" type="ORF">EWM59_20495</name>
</gene>
<dbReference type="Proteomes" id="UP000293162">
    <property type="component" value="Unassembled WGS sequence"/>
</dbReference>
<feature type="region of interest" description="Disordered" evidence="1">
    <location>
        <begin position="147"/>
        <end position="169"/>
    </location>
</feature>
<sequence length="169" mass="18935">MENSNPEVILEKGTSTIIVRDSLALERVKKHSYLDTDTRPSSTEKTRQEGVRLNLDELLILIDFLKQNYPHINYVSFMIGKIEAKDGGRELIERHIPRGPEDEYTVEVLPYELKEDGTTELLTVDKQIGDDIIRTIGFLTIPNTNFDNDAVTGGGGGNQKTPPPSVRTP</sequence>
<proteinExistence type="predicted"/>
<reference evidence="2 3" key="1">
    <citation type="submission" date="2019-02" db="EMBL/GenBank/DDBJ databases">
        <title>Bacterial novel species Emticicia sp. 17J42-9 isolated from soil.</title>
        <authorList>
            <person name="Jung H.-Y."/>
        </authorList>
    </citation>
    <scope>NUCLEOTIDE SEQUENCE [LARGE SCALE GENOMIC DNA]</scope>
    <source>
        <strain evidence="2 3">17J42-9</strain>
    </source>
</reference>
<organism evidence="2 3">
    <name type="scientific">Emticicia agri</name>
    <dbReference type="NCBI Taxonomy" id="2492393"/>
    <lineage>
        <taxon>Bacteria</taxon>
        <taxon>Pseudomonadati</taxon>
        <taxon>Bacteroidota</taxon>
        <taxon>Cytophagia</taxon>
        <taxon>Cytophagales</taxon>
        <taxon>Leadbetterellaceae</taxon>
        <taxon>Emticicia</taxon>
    </lineage>
</organism>
<dbReference type="RefSeq" id="WP_130023118.1">
    <property type="nucleotide sequence ID" value="NZ_SEWF01000037.1"/>
</dbReference>
<evidence type="ECO:0000256" key="1">
    <source>
        <dbReference type="SAM" id="MobiDB-lite"/>
    </source>
</evidence>
<dbReference type="OrthoDB" id="9845486at2"/>
<dbReference type="EMBL" id="SEWF01000037">
    <property type="protein sequence ID" value="RYU93788.1"/>
    <property type="molecule type" value="Genomic_DNA"/>
</dbReference>
<keyword evidence="3" id="KW-1185">Reference proteome</keyword>
<evidence type="ECO:0000313" key="2">
    <source>
        <dbReference type="EMBL" id="RYU93788.1"/>
    </source>
</evidence>